<evidence type="ECO:0000256" key="2">
    <source>
        <dbReference type="ARBA" id="ARBA00039140"/>
    </source>
</evidence>
<sequence length="337" mass="35521">MMQNRDVVVVAVSTGGLAALEVMLGDLDPSLPASIFVAMHVDGYRSVLPTLLQRRTRWRVQHANDGEPFAQGVVYVAPPDRHLILQHDSTVLTRGPKENFTRPAADPLFRSAAVHYGPRVVGIVLTGRLDDGAAGLKSVKACGGVAIVQDPADSVAEDMPANAIAAVPSAQVLPLQQIGEAMAAAVKTTVGPRSATQSGPPEVLRAESRMTETGQSSASVLERIGRQAGLTCPECGGAVWRVDSGLPVRYRCHTGHAFSSQSLHAAHAEAVDDALWSAARLLRERIILAGEEIATGGASPEETGRLRAAVGQWEAAYQQLRGLAVLTDSPLADTDTV</sequence>
<dbReference type="PANTHER" id="PTHR42872:SF6">
    <property type="entry name" value="PROTEIN-GLUTAMATE METHYLESTERASE_PROTEIN-GLUTAMINE GLUTAMINASE"/>
    <property type="match status" value="1"/>
</dbReference>
<feature type="domain" description="CheB-type methylesterase" evidence="5">
    <location>
        <begin position="1"/>
        <end position="189"/>
    </location>
</feature>
<dbReference type="SUPFAM" id="SSF52738">
    <property type="entry name" value="Methylesterase CheB, C-terminal domain"/>
    <property type="match status" value="1"/>
</dbReference>
<dbReference type="GO" id="GO:0000156">
    <property type="term" value="F:phosphorelay response regulator activity"/>
    <property type="evidence" value="ECO:0007669"/>
    <property type="project" value="InterPro"/>
</dbReference>
<dbReference type="InterPro" id="IPR011247">
    <property type="entry name" value="Chemotax_prot-Glu_Me-esterase"/>
</dbReference>
<protein>
    <recommendedName>
        <fullName evidence="2">protein-glutamate methylesterase</fullName>
        <ecNumber evidence="2">3.1.1.61</ecNumber>
    </recommendedName>
</protein>
<evidence type="ECO:0000259" key="5">
    <source>
        <dbReference type="PROSITE" id="PS50122"/>
    </source>
</evidence>
<dbReference type="PROSITE" id="PS50122">
    <property type="entry name" value="CHEB"/>
    <property type="match status" value="1"/>
</dbReference>
<dbReference type="GO" id="GO:0008984">
    <property type="term" value="F:protein-glutamate methylesterase activity"/>
    <property type="evidence" value="ECO:0007669"/>
    <property type="project" value="UniProtKB-EC"/>
</dbReference>
<dbReference type="RefSeq" id="WP_279997456.1">
    <property type="nucleotide sequence ID" value="NZ_JAOCDZ010000032.1"/>
</dbReference>
<comment type="caution">
    <text evidence="4">Lacks conserved residue(s) required for the propagation of feature annotation.</text>
</comment>
<evidence type="ECO:0000256" key="4">
    <source>
        <dbReference type="PROSITE-ProRule" id="PRU00050"/>
    </source>
</evidence>
<keyword evidence="1" id="KW-0378">Hydrolase</keyword>
<dbReference type="CDD" id="cd16433">
    <property type="entry name" value="CheB"/>
    <property type="match status" value="1"/>
</dbReference>
<evidence type="ECO:0000313" key="6">
    <source>
        <dbReference type="EMBL" id="MDH0739952.1"/>
    </source>
</evidence>
<gene>
    <name evidence="6" type="ORF">N5D93_29415</name>
</gene>
<dbReference type="PIRSF" id="PIRSF036461">
    <property type="entry name" value="Chmtx_methlestr"/>
    <property type="match status" value="1"/>
</dbReference>
<evidence type="ECO:0000313" key="7">
    <source>
        <dbReference type="Proteomes" id="UP001161094"/>
    </source>
</evidence>
<comment type="catalytic activity">
    <reaction evidence="3">
        <text>[protein]-L-glutamate 5-O-methyl ester + H2O = L-glutamyl-[protein] + methanol + H(+)</text>
        <dbReference type="Rhea" id="RHEA:23236"/>
        <dbReference type="Rhea" id="RHEA-COMP:10208"/>
        <dbReference type="Rhea" id="RHEA-COMP:10311"/>
        <dbReference type="ChEBI" id="CHEBI:15377"/>
        <dbReference type="ChEBI" id="CHEBI:15378"/>
        <dbReference type="ChEBI" id="CHEBI:17790"/>
        <dbReference type="ChEBI" id="CHEBI:29973"/>
        <dbReference type="ChEBI" id="CHEBI:82795"/>
        <dbReference type="EC" id="3.1.1.61"/>
    </reaction>
</comment>
<dbReference type="Gene3D" id="3.40.50.180">
    <property type="entry name" value="Methylesterase CheB, C-terminal domain"/>
    <property type="match status" value="1"/>
</dbReference>
<name>A0AA42LUT6_9BURK</name>
<proteinExistence type="predicted"/>
<dbReference type="EC" id="3.1.1.61" evidence="2"/>
<dbReference type="PANTHER" id="PTHR42872">
    <property type="entry name" value="PROTEIN-GLUTAMATE METHYLESTERASE/PROTEIN-GLUTAMINE GLUTAMINASE"/>
    <property type="match status" value="1"/>
</dbReference>
<comment type="caution">
    <text evidence="6">The sequence shown here is derived from an EMBL/GenBank/DDBJ whole genome shotgun (WGS) entry which is preliminary data.</text>
</comment>
<evidence type="ECO:0000256" key="3">
    <source>
        <dbReference type="ARBA" id="ARBA00048267"/>
    </source>
</evidence>
<dbReference type="InterPro" id="IPR000673">
    <property type="entry name" value="Sig_transdc_resp-reg_Me-estase"/>
</dbReference>
<dbReference type="EMBL" id="JAOCDZ010000032">
    <property type="protein sequence ID" value="MDH0739952.1"/>
    <property type="molecule type" value="Genomic_DNA"/>
</dbReference>
<dbReference type="InterPro" id="IPR035909">
    <property type="entry name" value="CheB_C"/>
</dbReference>
<accession>A0AA42LUT6</accession>
<dbReference type="GO" id="GO:0006935">
    <property type="term" value="P:chemotaxis"/>
    <property type="evidence" value="ECO:0007669"/>
    <property type="project" value="InterPro"/>
</dbReference>
<dbReference type="AlphaFoldDB" id="A0AA42LUT6"/>
<dbReference type="GO" id="GO:0005737">
    <property type="term" value="C:cytoplasm"/>
    <property type="evidence" value="ECO:0007669"/>
    <property type="project" value="InterPro"/>
</dbReference>
<reference evidence="6" key="1">
    <citation type="submission" date="2022-09" db="EMBL/GenBank/DDBJ databases">
        <title>Intensive care unit water sources are persistently colonized with multi-drug resistant bacteria and are the site of extensive horizontal gene transfer of antibiotic resistance genes.</title>
        <authorList>
            <person name="Diorio-Toth L."/>
        </authorList>
    </citation>
    <scope>NUCLEOTIDE SEQUENCE</scope>
    <source>
        <strain evidence="6">GD03843</strain>
    </source>
</reference>
<organism evidence="6 7">
    <name type="scientific">Achromobacter spanius</name>
    <dbReference type="NCBI Taxonomy" id="217203"/>
    <lineage>
        <taxon>Bacteria</taxon>
        <taxon>Pseudomonadati</taxon>
        <taxon>Pseudomonadota</taxon>
        <taxon>Betaproteobacteria</taxon>
        <taxon>Burkholderiales</taxon>
        <taxon>Alcaligenaceae</taxon>
        <taxon>Achromobacter</taxon>
    </lineage>
</organism>
<dbReference type="Pfam" id="PF01339">
    <property type="entry name" value="CheB_methylest"/>
    <property type="match status" value="1"/>
</dbReference>
<dbReference type="Proteomes" id="UP001161094">
    <property type="component" value="Unassembled WGS sequence"/>
</dbReference>
<evidence type="ECO:0000256" key="1">
    <source>
        <dbReference type="ARBA" id="ARBA00022801"/>
    </source>
</evidence>